<keyword evidence="1" id="KW-0472">Membrane</keyword>
<organism evidence="2 3">
    <name type="scientific">Actibacterium atlanticum</name>
    <dbReference type="NCBI Taxonomy" id="1461693"/>
    <lineage>
        <taxon>Bacteria</taxon>
        <taxon>Pseudomonadati</taxon>
        <taxon>Pseudomonadota</taxon>
        <taxon>Alphaproteobacteria</taxon>
        <taxon>Rhodobacterales</taxon>
        <taxon>Roseobacteraceae</taxon>
        <taxon>Actibacterium</taxon>
    </lineage>
</organism>
<name>A0A058ZQ16_9RHOB</name>
<proteinExistence type="predicted"/>
<protein>
    <recommendedName>
        <fullName evidence="4">DUF1127 domain-containing protein</fullName>
    </recommendedName>
</protein>
<keyword evidence="1" id="KW-0812">Transmembrane</keyword>
<reference evidence="2 3" key="1">
    <citation type="submission" date="2013-04" db="EMBL/GenBank/DDBJ databases">
        <title>Shimia sp. 22II-S11-Z10 Genome Sequencing.</title>
        <authorList>
            <person name="Lai Q."/>
            <person name="Li G."/>
            <person name="Shao Z."/>
        </authorList>
    </citation>
    <scope>NUCLEOTIDE SEQUENCE [LARGE SCALE GENOMIC DNA]</scope>
    <source>
        <strain evidence="3">22II-S11-Z10</strain>
    </source>
</reference>
<dbReference type="EMBL" id="AQQY01000001">
    <property type="protein sequence ID" value="KCV83227.1"/>
    <property type="molecule type" value="Genomic_DNA"/>
</dbReference>
<evidence type="ECO:0008006" key="4">
    <source>
        <dbReference type="Google" id="ProtNLM"/>
    </source>
</evidence>
<keyword evidence="3" id="KW-1185">Reference proteome</keyword>
<accession>A0A058ZQ16</accession>
<dbReference type="STRING" id="1461693.ATO10_00660"/>
<dbReference type="RefSeq" id="WP_051597868.1">
    <property type="nucleotide sequence ID" value="NZ_AQQY01000001.1"/>
</dbReference>
<feature type="transmembrane region" description="Helical" evidence="1">
    <location>
        <begin position="12"/>
        <end position="31"/>
    </location>
</feature>
<evidence type="ECO:0000313" key="3">
    <source>
        <dbReference type="Proteomes" id="UP000024836"/>
    </source>
</evidence>
<evidence type="ECO:0000313" key="2">
    <source>
        <dbReference type="EMBL" id="KCV83227.1"/>
    </source>
</evidence>
<comment type="caution">
    <text evidence="2">The sequence shown here is derived from an EMBL/GenBank/DDBJ whole genome shotgun (WGS) entry which is preliminary data.</text>
</comment>
<dbReference type="Proteomes" id="UP000024836">
    <property type="component" value="Unassembled WGS sequence"/>
</dbReference>
<sequence length="72" mass="8134">MALTVTQPSLNILSALAAPIVWFGKLAVAVAENNRYARQMQYLSGLSDKELEARGIKREDIAHHVFKELYYI</sequence>
<evidence type="ECO:0000256" key="1">
    <source>
        <dbReference type="SAM" id="Phobius"/>
    </source>
</evidence>
<dbReference type="AlphaFoldDB" id="A0A058ZQ16"/>
<gene>
    <name evidence="2" type="ORF">ATO10_00660</name>
</gene>
<keyword evidence="1" id="KW-1133">Transmembrane helix</keyword>
<dbReference type="OrthoDB" id="7867799at2"/>